<feature type="transmembrane region" description="Helical" evidence="6">
    <location>
        <begin position="162"/>
        <end position="182"/>
    </location>
</feature>
<dbReference type="PANTHER" id="PTHR47804">
    <property type="entry name" value="60S RIBOSOMAL PROTEIN L19"/>
    <property type="match status" value="1"/>
</dbReference>
<dbReference type="InterPro" id="IPR049453">
    <property type="entry name" value="Memb_transporter_dom"/>
</dbReference>
<dbReference type="Proteomes" id="UP000054538">
    <property type="component" value="Unassembled WGS sequence"/>
</dbReference>
<protein>
    <recommendedName>
        <fullName evidence="7">Integral membrane bound transporter domain-containing protein</fullName>
    </recommendedName>
</protein>
<dbReference type="PANTHER" id="PTHR47804:SF3">
    <property type="entry name" value="PROTEIN BRE4"/>
    <property type="match status" value="1"/>
</dbReference>
<feature type="transmembrane region" description="Helical" evidence="6">
    <location>
        <begin position="639"/>
        <end position="657"/>
    </location>
</feature>
<evidence type="ECO:0000256" key="2">
    <source>
        <dbReference type="ARBA" id="ARBA00022692"/>
    </source>
</evidence>
<reference evidence="9" key="2">
    <citation type="submission" date="2015-01" db="EMBL/GenBank/DDBJ databases">
        <title>Evolutionary Origins and Diversification of the Mycorrhizal Mutualists.</title>
        <authorList>
            <consortium name="DOE Joint Genome Institute"/>
            <consortium name="Mycorrhizal Genomics Consortium"/>
            <person name="Kohler A."/>
            <person name="Kuo A."/>
            <person name="Nagy L.G."/>
            <person name="Floudas D."/>
            <person name="Copeland A."/>
            <person name="Barry K.W."/>
            <person name="Cichocki N."/>
            <person name="Veneault-Fourrey C."/>
            <person name="LaButti K."/>
            <person name="Lindquist E.A."/>
            <person name="Lipzen A."/>
            <person name="Lundell T."/>
            <person name="Morin E."/>
            <person name="Murat C."/>
            <person name="Riley R."/>
            <person name="Ohm R."/>
            <person name="Sun H."/>
            <person name="Tunlid A."/>
            <person name="Henrissat B."/>
            <person name="Grigoriev I.V."/>
            <person name="Hibbett D.S."/>
            <person name="Martin F."/>
        </authorList>
    </citation>
    <scope>NUCLEOTIDE SEQUENCE [LARGE SCALE GENOMIC DNA]</scope>
    <source>
        <strain evidence="9">Ve08.2h10</strain>
    </source>
</reference>
<keyword evidence="3 6" id="KW-1133">Transmembrane helix</keyword>
<feature type="transmembrane region" description="Helical" evidence="6">
    <location>
        <begin position="22"/>
        <end position="41"/>
    </location>
</feature>
<dbReference type="AlphaFoldDB" id="A0A0D0CWA7"/>
<feature type="domain" description="Integral membrane bound transporter" evidence="7">
    <location>
        <begin position="560"/>
        <end position="684"/>
    </location>
</feature>
<evidence type="ECO:0000256" key="1">
    <source>
        <dbReference type="ARBA" id="ARBA00004141"/>
    </source>
</evidence>
<feature type="transmembrane region" description="Helical" evidence="6">
    <location>
        <begin position="131"/>
        <end position="150"/>
    </location>
</feature>
<evidence type="ECO:0000256" key="6">
    <source>
        <dbReference type="SAM" id="Phobius"/>
    </source>
</evidence>
<dbReference type="InParanoid" id="A0A0D0CWA7"/>
<keyword evidence="2 6" id="KW-0812">Transmembrane</keyword>
<evidence type="ECO:0000256" key="4">
    <source>
        <dbReference type="ARBA" id="ARBA00023136"/>
    </source>
</evidence>
<name>A0A0D0CWA7_9AGAM</name>
<reference evidence="8 9" key="1">
    <citation type="submission" date="2014-04" db="EMBL/GenBank/DDBJ databases">
        <authorList>
            <consortium name="DOE Joint Genome Institute"/>
            <person name="Kuo A."/>
            <person name="Kohler A."/>
            <person name="Jargeat P."/>
            <person name="Nagy L.G."/>
            <person name="Floudas D."/>
            <person name="Copeland A."/>
            <person name="Barry K.W."/>
            <person name="Cichocki N."/>
            <person name="Veneault-Fourrey C."/>
            <person name="LaButti K."/>
            <person name="Lindquist E.A."/>
            <person name="Lipzen A."/>
            <person name="Lundell T."/>
            <person name="Morin E."/>
            <person name="Murat C."/>
            <person name="Sun H."/>
            <person name="Tunlid A."/>
            <person name="Henrissat B."/>
            <person name="Grigoriev I.V."/>
            <person name="Hibbett D.S."/>
            <person name="Martin F."/>
            <person name="Nordberg H.P."/>
            <person name="Cantor M.N."/>
            <person name="Hua S.X."/>
        </authorList>
    </citation>
    <scope>NUCLEOTIDE SEQUENCE [LARGE SCALE GENOMIC DNA]</scope>
    <source>
        <strain evidence="8 9">Ve08.2h10</strain>
    </source>
</reference>
<feature type="compositionally biased region" description="Polar residues" evidence="5">
    <location>
        <begin position="274"/>
        <end position="285"/>
    </location>
</feature>
<dbReference type="HOGENOM" id="CLU_004825_0_0_1"/>
<feature type="transmembrane region" description="Helical" evidence="6">
    <location>
        <begin position="534"/>
        <end position="551"/>
    </location>
</feature>
<evidence type="ECO:0000259" key="7">
    <source>
        <dbReference type="Pfam" id="PF13515"/>
    </source>
</evidence>
<organism evidence="8 9">
    <name type="scientific">Paxillus rubicundulus Ve08.2h10</name>
    <dbReference type="NCBI Taxonomy" id="930991"/>
    <lineage>
        <taxon>Eukaryota</taxon>
        <taxon>Fungi</taxon>
        <taxon>Dikarya</taxon>
        <taxon>Basidiomycota</taxon>
        <taxon>Agaricomycotina</taxon>
        <taxon>Agaricomycetes</taxon>
        <taxon>Agaricomycetidae</taxon>
        <taxon>Boletales</taxon>
        <taxon>Paxilineae</taxon>
        <taxon>Paxillaceae</taxon>
        <taxon>Paxillus</taxon>
    </lineage>
</organism>
<feature type="transmembrane region" description="Helical" evidence="6">
    <location>
        <begin position="102"/>
        <end position="119"/>
    </location>
</feature>
<evidence type="ECO:0000256" key="3">
    <source>
        <dbReference type="ARBA" id="ARBA00022989"/>
    </source>
</evidence>
<dbReference type="GO" id="GO:0016020">
    <property type="term" value="C:membrane"/>
    <property type="evidence" value="ECO:0007669"/>
    <property type="project" value="UniProtKB-SubCell"/>
</dbReference>
<dbReference type="FunCoup" id="A0A0D0CWA7">
    <property type="interactions" value="18"/>
</dbReference>
<sequence>MPRPFHDFFGFFFLHVTPSRRALARILSTFLCVLLVIIRPFSRLGGSNAFLVLSLKELVFSVQGDLAQQIEITILNVTGALLGIGVSTSAKYFATLPPFGSLMSRLIPALFLATIAFFAGWAKSRLPRLHLSARISCFVSIWLLTENIGIPSRVLPDAGEFLWVTLTAAIVCLFSSMLILHWSSTHFVKEISATLHSLRQCLAISMDGAFAPISSKQVDELEALHMDILRRSVLLNELHSQASFELRFGRVAVEHINPVLGIIEHLRRELSWGMSSHGSTRSGSPQEAERASSPPFQTSALELGRGILASLQAVENLLLVAYTCVSLSPRSVQSERDTVISAAISLNFAWYTTQEDLRSVIRQASENGSHIPPEIHHHCLFATSLLQMAYDTSHILQVAQKIAAHHNASHIRLFYPRLSIQWLGVSPRTFAMEANGTSAVSEPLESTSALSTHEFKQCLVAVAESSTAAETEPMVYFPAFNSASSPAPSPSIRALPQYAFALLVRLWNHPQTLRFRLAASRVIRKTHHSSHLRHAIKNAIGVAVLSVPAYLPADSDAHSWFTGFHGQWIIISFVWVLETNTGATWRIGYLRLSGTILGAIYSHITVLACGRNPYGLVVMVTAFDILVSWVIIKSNVPSLGVVASITLPPVVLTHYLSDRTPQSILDLSLIRAMTIAIGIVSALAMNGLVFPRHSRVIFLNQTSRSLGFLSHLYLLLGRDMFHNIYAFTPCDKRKTVKLELHIRNALQRSKSLLTTMNDELSLVPKPMRHYREVVQKIQKILDLMTGLRKIRENIPRKETVACVLKERREFVSCVSLILFASEQVFRARQPLPQFLPSARQALEVLTTQIELHLWQAIQEDKSIMQLSLVYSLAEREVMKDMVDTLEGLLESCRALFGTSAWLTRTWPELNGADNNPTSLATPGDIWYSALERV</sequence>
<evidence type="ECO:0000313" key="9">
    <source>
        <dbReference type="Proteomes" id="UP000054538"/>
    </source>
</evidence>
<feature type="region of interest" description="Disordered" evidence="5">
    <location>
        <begin position="274"/>
        <end position="294"/>
    </location>
</feature>
<comment type="subcellular location">
    <subcellularLocation>
        <location evidence="1">Membrane</location>
        <topology evidence="1">Multi-pass membrane protein</topology>
    </subcellularLocation>
</comment>
<dbReference type="InterPro" id="IPR052430">
    <property type="entry name" value="IVT-Associated"/>
</dbReference>
<keyword evidence="9" id="KW-1185">Reference proteome</keyword>
<dbReference type="OrthoDB" id="68611at2759"/>
<keyword evidence="4 6" id="KW-0472">Membrane</keyword>
<feature type="transmembrane region" description="Helical" evidence="6">
    <location>
        <begin position="669"/>
        <end position="690"/>
    </location>
</feature>
<dbReference type="EMBL" id="KN826179">
    <property type="protein sequence ID" value="KIK79803.1"/>
    <property type="molecule type" value="Genomic_DNA"/>
</dbReference>
<accession>A0A0D0CWA7</accession>
<evidence type="ECO:0000256" key="5">
    <source>
        <dbReference type="SAM" id="MobiDB-lite"/>
    </source>
</evidence>
<dbReference type="Pfam" id="PF13515">
    <property type="entry name" value="FUSC_2"/>
    <property type="match status" value="1"/>
</dbReference>
<feature type="transmembrane region" description="Helical" evidence="6">
    <location>
        <begin position="614"/>
        <end position="632"/>
    </location>
</feature>
<gene>
    <name evidence="8" type="ORF">PAXRUDRAFT_833910</name>
</gene>
<evidence type="ECO:0000313" key="8">
    <source>
        <dbReference type="EMBL" id="KIK79803.1"/>
    </source>
</evidence>
<proteinExistence type="predicted"/>
<dbReference type="STRING" id="930991.A0A0D0CWA7"/>